<dbReference type="KEGG" id="eus:EUTSA_v10009106mg"/>
<dbReference type="AlphaFoldDB" id="V4L3G9"/>
<sequence length="128" mass="14634">MSYALLRPSSRSYSSQVDVPTRRITSILYYKGYAVGSVHERLALDSIDIKQVMSYNYQEAKEFQDRSHQPLGHLSEIFLFPHCSVAGQSLLKCLYRGLMTSEQKNNSRLLVNSNVKLSKVDLCYVLHT</sequence>
<evidence type="ECO:0000313" key="2">
    <source>
        <dbReference type="Proteomes" id="UP000030689"/>
    </source>
</evidence>
<dbReference type="EMBL" id="KI517683">
    <property type="protein sequence ID" value="ESQ34293.1"/>
    <property type="molecule type" value="Genomic_DNA"/>
</dbReference>
<name>V4L3G9_EUTSA</name>
<organism evidence="1 2">
    <name type="scientific">Eutrema salsugineum</name>
    <name type="common">Saltwater cress</name>
    <name type="synonym">Sisymbrium salsugineum</name>
    <dbReference type="NCBI Taxonomy" id="72664"/>
    <lineage>
        <taxon>Eukaryota</taxon>
        <taxon>Viridiplantae</taxon>
        <taxon>Streptophyta</taxon>
        <taxon>Embryophyta</taxon>
        <taxon>Tracheophyta</taxon>
        <taxon>Spermatophyta</taxon>
        <taxon>Magnoliopsida</taxon>
        <taxon>eudicotyledons</taxon>
        <taxon>Gunneridae</taxon>
        <taxon>Pentapetalae</taxon>
        <taxon>rosids</taxon>
        <taxon>malvids</taxon>
        <taxon>Brassicales</taxon>
        <taxon>Brassicaceae</taxon>
        <taxon>Eutremeae</taxon>
        <taxon>Eutrema</taxon>
    </lineage>
</organism>
<evidence type="ECO:0000313" key="1">
    <source>
        <dbReference type="EMBL" id="ESQ34293.1"/>
    </source>
</evidence>
<reference evidence="1 2" key="1">
    <citation type="journal article" date="2013" name="Front. Plant Sci.">
        <title>The Reference Genome of the Halophytic Plant Eutrema salsugineum.</title>
        <authorList>
            <person name="Yang R."/>
            <person name="Jarvis D.E."/>
            <person name="Chen H."/>
            <person name="Beilstein M.A."/>
            <person name="Grimwood J."/>
            <person name="Jenkins J."/>
            <person name="Shu S."/>
            <person name="Prochnik S."/>
            <person name="Xin M."/>
            <person name="Ma C."/>
            <person name="Schmutz J."/>
            <person name="Wing R.A."/>
            <person name="Mitchell-Olds T."/>
            <person name="Schumaker K.S."/>
            <person name="Wang X."/>
        </authorList>
    </citation>
    <scope>NUCLEOTIDE SEQUENCE [LARGE SCALE GENOMIC DNA]</scope>
</reference>
<dbReference type="Gramene" id="ESQ34293">
    <property type="protein sequence ID" value="ESQ34293"/>
    <property type="gene ID" value="EUTSA_v10009106mg"/>
</dbReference>
<keyword evidence="2" id="KW-1185">Reference proteome</keyword>
<protein>
    <submittedName>
        <fullName evidence="1">Uncharacterized protein</fullName>
    </submittedName>
</protein>
<gene>
    <name evidence="1" type="ORF">EUTSA_v10009106mg</name>
</gene>
<proteinExistence type="predicted"/>
<dbReference type="Proteomes" id="UP000030689">
    <property type="component" value="Unassembled WGS sequence"/>
</dbReference>
<accession>V4L3G9</accession>